<dbReference type="InterPro" id="IPR036291">
    <property type="entry name" value="NAD(P)-bd_dom_sf"/>
</dbReference>
<protein>
    <submittedName>
        <fullName evidence="3">Gfo/Idh/MocA family oxidoreductase</fullName>
    </submittedName>
</protein>
<dbReference type="InterPro" id="IPR051450">
    <property type="entry name" value="Gfo/Idh/MocA_Oxidoreductases"/>
</dbReference>
<dbReference type="Pfam" id="PF22725">
    <property type="entry name" value="GFO_IDH_MocA_C3"/>
    <property type="match status" value="1"/>
</dbReference>
<dbReference type="Gene3D" id="3.40.50.720">
    <property type="entry name" value="NAD(P)-binding Rossmann-like Domain"/>
    <property type="match status" value="1"/>
</dbReference>
<dbReference type="Proteomes" id="UP001629230">
    <property type="component" value="Unassembled WGS sequence"/>
</dbReference>
<comment type="caution">
    <text evidence="3">The sequence shown here is derived from an EMBL/GenBank/DDBJ whole genome shotgun (WGS) entry which is preliminary data.</text>
</comment>
<feature type="domain" description="GFO/IDH/MocA-like oxidoreductase" evidence="2">
    <location>
        <begin position="135"/>
        <end position="247"/>
    </location>
</feature>
<reference evidence="3 4" key="1">
    <citation type="journal article" date="2024" name="Chem. Sci.">
        <title>Discovery of megapolipeptins by genome mining of a Burkholderiales bacteria collection.</title>
        <authorList>
            <person name="Paulo B.S."/>
            <person name="Recchia M.J.J."/>
            <person name="Lee S."/>
            <person name="Fergusson C.H."/>
            <person name="Romanowski S.B."/>
            <person name="Hernandez A."/>
            <person name="Krull N."/>
            <person name="Liu D.Y."/>
            <person name="Cavanagh H."/>
            <person name="Bos A."/>
            <person name="Gray C.A."/>
            <person name="Murphy B.T."/>
            <person name="Linington R.G."/>
            <person name="Eustaquio A.S."/>
        </authorList>
    </citation>
    <scope>NUCLEOTIDE SEQUENCE [LARGE SCALE GENOMIC DNA]</scope>
    <source>
        <strain evidence="3 4">RL17-350-BIC-A</strain>
    </source>
</reference>
<dbReference type="PANTHER" id="PTHR43377">
    <property type="entry name" value="BILIVERDIN REDUCTASE A"/>
    <property type="match status" value="1"/>
</dbReference>
<accession>A0ABW9B6Z6</accession>
<dbReference type="Gene3D" id="3.30.360.10">
    <property type="entry name" value="Dihydrodipicolinate Reductase, domain 2"/>
    <property type="match status" value="1"/>
</dbReference>
<proteinExistence type="predicted"/>
<name>A0ABW9B6Z6_9BURK</name>
<evidence type="ECO:0000313" key="3">
    <source>
        <dbReference type="EMBL" id="MFM0007639.1"/>
    </source>
</evidence>
<feature type="domain" description="Gfo/Idh/MocA-like oxidoreductase N-terminal" evidence="1">
    <location>
        <begin position="9"/>
        <end position="126"/>
    </location>
</feature>
<evidence type="ECO:0000313" key="4">
    <source>
        <dbReference type="Proteomes" id="UP001629230"/>
    </source>
</evidence>
<dbReference type="EMBL" id="JAQQEZ010000065">
    <property type="protein sequence ID" value="MFM0007639.1"/>
    <property type="molecule type" value="Genomic_DNA"/>
</dbReference>
<organism evidence="3 4">
    <name type="scientific">Paraburkholderia dipogonis</name>
    <dbReference type="NCBI Taxonomy" id="1211383"/>
    <lineage>
        <taxon>Bacteria</taxon>
        <taxon>Pseudomonadati</taxon>
        <taxon>Pseudomonadota</taxon>
        <taxon>Betaproteobacteria</taxon>
        <taxon>Burkholderiales</taxon>
        <taxon>Burkholderiaceae</taxon>
        <taxon>Paraburkholderia</taxon>
    </lineage>
</organism>
<keyword evidence="4" id="KW-1185">Reference proteome</keyword>
<dbReference type="PANTHER" id="PTHR43377:SF8">
    <property type="entry name" value="BLR3664 PROTEIN"/>
    <property type="match status" value="1"/>
</dbReference>
<dbReference type="InterPro" id="IPR055170">
    <property type="entry name" value="GFO_IDH_MocA-like_dom"/>
</dbReference>
<dbReference type="RefSeq" id="WP_408182340.1">
    <property type="nucleotide sequence ID" value="NZ_JAQQEZ010000065.1"/>
</dbReference>
<gene>
    <name evidence="3" type="ORF">PQR57_42710</name>
</gene>
<dbReference type="SUPFAM" id="SSF51735">
    <property type="entry name" value="NAD(P)-binding Rossmann-fold domains"/>
    <property type="match status" value="1"/>
</dbReference>
<evidence type="ECO:0000259" key="2">
    <source>
        <dbReference type="Pfam" id="PF22725"/>
    </source>
</evidence>
<sequence>MAAEDTRSVRIAVAGAGLIGQEHIKRVLAVPGAQLAAIVDPAPKAKEQAESLQVSWYPDLEVMLAKEKPDGVVIGLPNQFHFKAGMELIRHGVPMLMEKPVCESVEEAIRFADAAEVANVPVLVGHHRRHSPLTQRAKSIIDSGRLGRITAVQGFCWFLKPKDYFEGKTAWRGQPGAGVLLLNLIHVIDDLRNLCGDIESVQASSSNAARGFPVEDTVGIILRFRNGAIGTLAISDAAVSPWNWEMTAGENRAFPRTDEACYFVAGMEGSLSVPRLELWHHGSDLSWWSPLRSERASIPEQDPFTLQSTSDPLTNQMQHFCGVIRGTAKPLLDARGAAKTLAATLAVKEAAATGWIVPLS</sequence>
<dbReference type="Pfam" id="PF01408">
    <property type="entry name" value="GFO_IDH_MocA"/>
    <property type="match status" value="1"/>
</dbReference>
<dbReference type="SUPFAM" id="SSF55347">
    <property type="entry name" value="Glyceraldehyde-3-phosphate dehydrogenase-like, C-terminal domain"/>
    <property type="match status" value="1"/>
</dbReference>
<dbReference type="InterPro" id="IPR000683">
    <property type="entry name" value="Gfo/Idh/MocA-like_OxRdtase_N"/>
</dbReference>
<evidence type="ECO:0000259" key="1">
    <source>
        <dbReference type="Pfam" id="PF01408"/>
    </source>
</evidence>